<dbReference type="GO" id="GO:0008206">
    <property type="term" value="P:bile acid metabolic process"/>
    <property type="evidence" value="ECO:0007669"/>
    <property type="project" value="UniProtKB-ARBA"/>
</dbReference>
<keyword evidence="2 4" id="KW-0560">Oxidoreductase</keyword>
<dbReference type="RefSeq" id="WP_166062946.1">
    <property type="nucleotide sequence ID" value="NZ_CP049889.1"/>
</dbReference>
<dbReference type="GeneID" id="94553128"/>
<dbReference type="InterPro" id="IPR036291">
    <property type="entry name" value="NAD(P)-bd_dom_sf"/>
</dbReference>
<name>A0A6G7WHZ1_9LACT</name>
<dbReference type="AlphaFoldDB" id="A0A6G7WHZ1"/>
<dbReference type="EMBL" id="CP049889">
    <property type="protein sequence ID" value="QIK51885.1"/>
    <property type="molecule type" value="Genomic_DNA"/>
</dbReference>
<dbReference type="Proteomes" id="UP000501830">
    <property type="component" value="Chromosome"/>
</dbReference>
<dbReference type="PANTHER" id="PTHR43180:SF66">
    <property type="entry name" value="SHORT-CHAIN DEHYDROGENASE_REDUCTASE FAMILY PROTEIN"/>
    <property type="match status" value="1"/>
</dbReference>
<dbReference type="EC" id="1.1.1.47" evidence="4"/>
<accession>A0A6G7WHZ1</accession>
<dbReference type="SUPFAM" id="SSF51735">
    <property type="entry name" value="NAD(P)-binding Rossmann-fold domains"/>
    <property type="match status" value="1"/>
</dbReference>
<dbReference type="PRINTS" id="PR00081">
    <property type="entry name" value="GDHRDH"/>
</dbReference>
<dbReference type="PRINTS" id="PR00080">
    <property type="entry name" value="SDRFAMILY"/>
</dbReference>
<dbReference type="PANTHER" id="PTHR43180">
    <property type="entry name" value="3-OXOACYL-(ACYL-CARRIER-PROTEIN) REDUCTASE (AFU_ORTHOLOGUE AFUA_6G11210)"/>
    <property type="match status" value="1"/>
</dbReference>
<evidence type="ECO:0000256" key="2">
    <source>
        <dbReference type="ARBA" id="ARBA00023002"/>
    </source>
</evidence>
<dbReference type="FunFam" id="3.40.50.720:FF:000084">
    <property type="entry name" value="Short-chain dehydrogenase reductase"/>
    <property type="match status" value="1"/>
</dbReference>
<dbReference type="KEGG" id="jpo:G7058_07520"/>
<evidence type="ECO:0000256" key="1">
    <source>
        <dbReference type="ARBA" id="ARBA00006484"/>
    </source>
</evidence>
<evidence type="ECO:0000313" key="4">
    <source>
        <dbReference type="EMBL" id="QIK51885.1"/>
    </source>
</evidence>
<feature type="domain" description="Ketoreductase" evidence="3">
    <location>
        <begin position="8"/>
        <end position="186"/>
    </location>
</feature>
<dbReference type="InterPro" id="IPR057326">
    <property type="entry name" value="KR_dom"/>
</dbReference>
<proteinExistence type="inferred from homology"/>
<dbReference type="Pfam" id="PF13561">
    <property type="entry name" value="adh_short_C2"/>
    <property type="match status" value="1"/>
</dbReference>
<organism evidence="4 5">
    <name type="scientific">Jeotgalibaca porci</name>
    <dbReference type="NCBI Taxonomy" id="1868793"/>
    <lineage>
        <taxon>Bacteria</taxon>
        <taxon>Bacillati</taxon>
        <taxon>Bacillota</taxon>
        <taxon>Bacilli</taxon>
        <taxon>Lactobacillales</taxon>
        <taxon>Carnobacteriaceae</taxon>
        <taxon>Jeotgalibaca</taxon>
    </lineage>
</organism>
<keyword evidence="5" id="KW-1185">Reference proteome</keyword>
<dbReference type="InterPro" id="IPR002347">
    <property type="entry name" value="SDR_fam"/>
</dbReference>
<gene>
    <name evidence="4" type="ORF">G7058_07520</name>
</gene>
<evidence type="ECO:0000313" key="5">
    <source>
        <dbReference type="Proteomes" id="UP000501830"/>
    </source>
</evidence>
<comment type="similarity">
    <text evidence="1">Belongs to the short-chain dehydrogenases/reductases (SDR) family.</text>
</comment>
<dbReference type="NCBIfam" id="NF005559">
    <property type="entry name" value="PRK07231.1"/>
    <property type="match status" value="1"/>
</dbReference>
<dbReference type="SMART" id="SM00822">
    <property type="entry name" value="PKS_KR"/>
    <property type="match status" value="1"/>
</dbReference>
<reference evidence="4 5" key="1">
    <citation type="journal article" date="2017" name="Int. J. Syst. Evol. Microbiol.">
        <title>Jeotgalibaca porci sp. nov. and Jeotgalibaca arthritidis sp. nov., isolated from pigs, and emended description of the genus Jeotgalibaca.</title>
        <authorList>
            <person name="Zamora L."/>
            <person name="Perez-Sancho M."/>
            <person name="Dominguez L."/>
            <person name="Fernandez-Garayzabal J.F."/>
            <person name="Vela A.I."/>
        </authorList>
    </citation>
    <scope>NUCLEOTIDE SEQUENCE [LARGE SCALE GENOMIC DNA]</scope>
    <source>
        <strain evidence="4 5">CCUG 69148</strain>
    </source>
</reference>
<dbReference type="Gene3D" id="3.40.50.720">
    <property type="entry name" value="NAD(P)-binding Rossmann-like Domain"/>
    <property type="match status" value="1"/>
</dbReference>
<evidence type="ECO:0000259" key="3">
    <source>
        <dbReference type="SMART" id="SM00822"/>
    </source>
</evidence>
<dbReference type="GO" id="GO:0047936">
    <property type="term" value="F:glucose 1-dehydrogenase [NAD(P)+] activity"/>
    <property type="evidence" value="ECO:0007669"/>
    <property type="project" value="UniProtKB-EC"/>
</dbReference>
<protein>
    <submittedName>
        <fullName evidence="4">Glucose 1-dehydrogenase</fullName>
        <ecNumber evidence="4">1.1.1.47</ecNumber>
    </submittedName>
</protein>
<sequence length="244" mass="25882">MSERLTDKVAVVTGGASGIGEATVRKFVAEGAKVVIGDLNKERGQALAEELGDAAIFVAIDVTKASDWEEVKKQALEAFGTVDVLVNNAGISVAQSLLTMTEEQYRKILEINQVSVFLGMQKIAPIMIEKGAGSIINTSSINGLKAGAIGYTDSKFAVRGMTKAASAELAPQGVRVNSIHPGIIETPMTMEGDAVEQIKAYTNFVPMRRMAQAEEVANLMLYLASDESSYSTGSEFIVDGGLTQ</sequence>